<comment type="caution">
    <text evidence="2">The sequence shown here is derived from an EMBL/GenBank/DDBJ whole genome shotgun (WGS) entry which is preliminary data.</text>
</comment>
<dbReference type="PROSITE" id="PS50158">
    <property type="entry name" value="ZF_CCHC"/>
    <property type="match status" value="1"/>
</dbReference>
<dbReference type="GO" id="GO:0003676">
    <property type="term" value="F:nucleic acid binding"/>
    <property type="evidence" value="ECO:0007669"/>
    <property type="project" value="InterPro"/>
</dbReference>
<dbReference type="EMBL" id="LSRX01000547">
    <property type="protein sequence ID" value="OLP94329.1"/>
    <property type="molecule type" value="Genomic_DNA"/>
</dbReference>
<proteinExistence type="predicted"/>
<dbReference type="Gene3D" id="4.10.60.10">
    <property type="entry name" value="Zinc finger, CCHC-type"/>
    <property type="match status" value="1"/>
</dbReference>
<feature type="region of interest" description="Disordered" evidence="1">
    <location>
        <begin position="194"/>
        <end position="219"/>
    </location>
</feature>
<dbReference type="Proteomes" id="UP000186817">
    <property type="component" value="Unassembled WGS sequence"/>
</dbReference>
<protein>
    <submittedName>
        <fullName evidence="2">Uncharacterized protein</fullName>
    </submittedName>
</protein>
<evidence type="ECO:0000313" key="2">
    <source>
        <dbReference type="EMBL" id="OLP94329.1"/>
    </source>
</evidence>
<dbReference type="AlphaFoldDB" id="A0A1Q9DGQ0"/>
<evidence type="ECO:0000256" key="1">
    <source>
        <dbReference type="SAM" id="MobiDB-lite"/>
    </source>
</evidence>
<dbReference type="SUPFAM" id="SSF57756">
    <property type="entry name" value="Retrovirus zinc finger-like domains"/>
    <property type="match status" value="1"/>
</dbReference>
<sequence>MVEESRADALALPKTIGEDKWGTKLREYLFGEVQEVCEGIALEDVFKQGGHEQISSSWMPSAAIWSKMHCKTISTSIFFKMHIKPGECYRNLTIRVDTVNGNLQEVKVKLPDEVNRAVKAVFPQGRCMTAATRTKDVYAAEDADPEEIEETTGRPWVQANKRLLEFVWNSEGRLEQLKQKTKCFTCHQTAHWQRECPKRKGGPSSSSGQPGNTEDTMIADGDVKTGPTEDWFIPTNRIADLDVCLVEGRQGNVDVVVANRDELGCEDDVSAALGDLDSARLIFQSFCDDNPDAQRGIHGRVRRVVRVR</sequence>
<name>A0A1Q9DGQ0_SYMMI</name>
<reference evidence="2 3" key="1">
    <citation type="submission" date="2016-02" db="EMBL/GenBank/DDBJ databases">
        <title>Genome analysis of coral dinoflagellate symbionts highlights evolutionary adaptations to a symbiotic lifestyle.</title>
        <authorList>
            <person name="Aranda M."/>
            <person name="Li Y."/>
            <person name="Liew Y.J."/>
            <person name="Baumgarten S."/>
            <person name="Simakov O."/>
            <person name="Wilson M."/>
            <person name="Piel J."/>
            <person name="Ashoor H."/>
            <person name="Bougouffa S."/>
            <person name="Bajic V.B."/>
            <person name="Ryu T."/>
            <person name="Ravasi T."/>
            <person name="Bayer T."/>
            <person name="Micklem G."/>
            <person name="Kim H."/>
            <person name="Bhak J."/>
            <person name="Lajeunesse T.C."/>
            <person name="Voolstra C.R."/>
        </authorList>
    </citation>
    <scope>NUCLEOTIDE SEQUENCE [LARGE SCALE GENOMIC DNA]</scope>
    <source>
        <strain evidence="2 3">CCMP2467</strain>
    </source>
</reference>
<dbReference type="InterPro" id="IPR036875">
    <property type="entry name" value="Znf_CCHC_sf"/>
</dbReference>
<organism evidence="2 3">
    <name type="scientific">Symbiodinium microadriaticum</name>
    <name type="common">Dinoflagellate</name>
    <name type="synonym">Zooxanthella microadriatica</name>
    <dbReference type="NCBI Taxonomy" id="2951"/>
    <lineage>
        <taxon>Eukaryota</taxon>
        <taxon>Sar</taxon>
        <taxon>Alveolata</taxon>
        <taxon>Dinophyceae</taxon>
        <taxon>Suessiales</taxon>
        <taxon>Symbiodiniaceae</taxon>
        <taxon>Symbiodinium</taxon>
    </lineage>
</organism>
<gene>
    <name evidence="2" type="ORF">AK812_SmicGene23653</name>
</gene>
<keyword evidence="3" id="KW-1185">Reference proteome</keyword>
<dbReference type="GO" id="GO:0008270">
    <property type="term" value="F:zinc ion binding"/>
    <property type="evidence" value="ECO:0007669"/>
    <property type="project" value="InterPro"/>
</dbReference>
<dbReference type="OrthoDB" id="416835at2759"/>
<dbReference type="InterPro" id="IPR001878">
    <property type="entry name" value="Znf_CCHC"/>
</dbReference>
<accession>A0A1Q9DGQ0</accession>
<feature type="compositionally biased region" description="Low complexity" evidence="1">
    <location>
        <begin position="202"/>
        <end position="211"/>
    </location>
</feature>
<evidence type="ECO:0000313" key="3">
    <source>
        <dbReference type="Proteomes" id="UP000186817"/>
    </source>
</evidence>
<dbReference type="SMART" id="SM00343">
    <property type="entry name" value="ZnF_C2HC"/>
    <property type="match status" value="1"/>
</dbReference>